<organism evidence="5 6">
    <name type="scientific">Delitschia confertaspora ATCC 74209</name>
    <dbReference type="NCBI Taxonomy" id="1513339"/>
    <lineage>
        <taxon>Eukaryota</taxon>
        <taxon>Fungi</taxon>
        <taxon>Dikarya</taxon>
        <taxon>Ascomycota</taxon>
        <taxon>Pezizomycotina</taxon>
        <taxon>Dothideomycetes</taxon>
        <taxon>Pleosporomycetidae</taxon>
        <taxon>Pleosporales</taxon>
        <taxon>Delitschiaceae</taxon>
        <taxon>Delitschia</taxon>
    </lineage>
</organism>
<feature type="compositionally biased region" description="Polar residues" evidence="3">
    <location>
        <begin position="42"/>
        <end position="60"/>
    </location>
</feature>
<feature type="compositionally biased region" description="Polar residues" evidence="3">
    <location>
        <begin position="537"/>
        <end position="549"/>
    </location>
</feature>
<dbReference type="PROSITE" id="PS50102">
    <property type="entry name" value="RRM"/>
    <property type="match status" value="1"/>
</dbReference>
<feature type="compositionally biased region" description="Basic and acidic residues" evidence="3">
    <location>
        <begin position="207"/>
        <end position="219"/>
    </location>
</feature>
<evidence type="ECO:0000313" key="6">
    <source>
        <dbReference type="Proteomes" id="UP000799536"/>
    </source>
</evidence>
<dbReference type="EMBL" id="ML993846">
    <property type="protein sequence ID" value="KAF2206040.1"/>
    <property type="molecule type" value="Genomic_DNA"/>
</dbReference>
<dbReference type="Proteomes" id="UP000799536">
    <property type="component" value="Unassembled WGS sequence"/>
</dbReference>
<dbReference type="AlphaFoldDB" id="A0A9P4JVW5"/>
<evidence type="ECO:0000259" key="4">
    <source>
        <dbReference type="PROSITE" id="PS50102"/>
    </source>
</evidence>
<feature type="region of interest" description="Disordered" evidence="3">
    <location>
        <begin position="521"/>
        <end position="549"/>
    </location>
</feature>
<reference evidence="5" key="1">
    <citation type="journal article" date="2020" name="Stud. Mycol.">
        <title>101 Dothideomycetes genomes: a test case for predicting lifestyles and emergence of pathogens.</title>
        <authorList>
            <person name="Haridas S."/>
            <person name="Albert R."/>
            <person name="Binder M."/>
            <person name="Bloem J."/>
            <person name="Labutti K."/>
            <person name="Salamov A."/>
            <person name="Andreopoulos B."/>
            <person name="Baker S."/>
            <person name="Barry K."/>
            <person name="Bills G."/>
            <person name="Bluhm B."/>
            <person name="Cannon C."/>
            <person name="Castanera R."/>
            <person name="Culley D."/>
            <person name="Daum C."/>
            <person name="Ezra D."/>
            <person name="Gonzalez J."/>
            <person name="Henrissat B."/>
            <person name="Kuo A."/>
            <person name="Liang C."/>
            <person name="Lipzen A."/>
            <person name="Lutzoni F."/>
            <person name="Magnuson J."/>
            <person name="Mondo S."/>
            <person name="Nolan M."/>
            <person name="Ohm R."/>
            <person name="Pangilinan J."/>
            <person name="Park H.-J."/>
            <person name="Ramirez L."/>
            <person name="Alfaro M."/>
            <person name="Sun H."/>
            <person name="Tritt A."/>
            <person name="Yoshinaga Y."/>
            <person name="Zwiers L.-H."/>
            <person name="Turgeon B."/>
            <person name="Goodwin S."/>
            <person name="Spatafora J."/>
            <person name="Crous P."/>
            <person name="Grigoriev I."/>
        </authorList>
    </citation>
    <scope>NUCLEOTIDE SEQUENCE</scope>
    <source>
        <strain evidence="5">ATCC 74209</strain>
    </source>
</reference>
<evidence type="ECO:0000256" key="1">
    <source>
        <dbReference type="ARBA" id="ARBA00022884"/>
    </source>
</evidence>
<evidence type="ECO:0000256" key="3">
    <source>
        <dbReference type="SAM" id="MobiDB-lite"/>
    </source>
</evidence>
<dbReference type="PANTHER" id="PTHR48027">
    <property type="entry name" value="HETEROGENEOUS NUCLEAR RIBONUCLEOPROTEIN 87F-RELATED"/>
    <property type="match status" value="1"/>
</dbReference>
<feature type="compositionally biased region" description="Basic and acidic residues" evidence="3">
    <location>
        <begin position="524"/>
        <end position="536"/>
    </location>
</feature>
<keyword evidence="6" id="KW-1185">Reference proteome</keyword>
<accession>A0A9P4JVW5</accession>
<evidence type="ECO:0000256" key="2">
    <source>
        <dbReference type="PROSITE-ProRule" id="PRU00176"/>
    </source>
</evidence>
<dbReference type="Gene3D" id="3.30.70.330">
    <property type="match status" value="1"/>
</dbReference>
<feature type="region of interest" description="Disordered" evidence="3">
    <location>
        <begin position="464"/>
        <end position="495"/>
    </location>
</feature>
<dbReference type="SMART" id="SM00360">
    <property type="entry name" value="RRM"/>
    <property type="match status" value="1"/>
</dbReference>
<sequence length="721" mass="79973">MDLPQTDRKRKPRPTSSDNCILDSSTHLGVRLKRVKSAAAGSEQTASSIQQETESDNSSVFGEPLQFHDLNNSYIARSRALASLEDWRLRVKLLCLPTTSDAMVNESISDLLNICFPREALDELGIDIIESHVRDGGASNQRVTLMKEAYQPEMIRRLAWMFAEYLDTPRKAEVAISMLVGASQHLHGSEYNYEGLNRILELLGDKRPGRRTDRSKETVSIRLSSQHGPDRQNVEAQRTAAAISNGVTETYYGAGPVAKSSLAKDEDVENQKACWDIDPNRQLDISDLPAHFGKKSDLFSFHAIPIAKRDLGEAASLEEIISHIRVLWKALPKEARQEWKEAYAKLLRGDLSLLIRVDTPREPNNSARRLDTPAPVSSTISNTPNNRLFIGNLSYDVTSQRIRDIFGQFGTIFDVCLPIDHRSGARRSFGFISFKSVREAKAAMEALNGTEIVGRAIRLGFASPRDHNGAVREGSGERGRESRNSGATSSDMQETADGTVIDHGLEARVVIDLTDPSPLGSLRLKSENGLHERSSSREQILQPKSGNVQNKAPSIANSAVPLPPLPTPILDLLWGATPVPLEDPKVVVKSLMRNLRRRVPADKTLSTATGYERILRKENLKEHLHELLMEGRTSNSHQVGSKLEEELHPWVAANPFSFPELAREPVIFTSIMPHVTPVTDVLCGQDSNIASLDRYHAKVRVIDAITRRGFSKVTEASSRKV</sequence>
<dbReference type="InterPro" id="IPR012677">
    <property type="entry name" value="Nucleotide-bd_a/b_plait_sf"/>
</dbReference>
<feature type="region of interest" description="Disordered" evidence="3">
    <location>
        <begin position="1"/>
        <end position="22"/>
    </location>
</feature>
<dbReference type="GO" id="GO:0003723">
    <property type="term" value="F:RNA binding"/>
    <property type="evidence" value="ECO:0007669"/>
    <property type="project" value="UniProtKB-UniRule"/>
</dbReference>
<proteinExistence type="predicted"/>
<feature type="domain" description="RRM" evidence="4">
    <location>
        <begin position="386"/>
        <end position="464"/>
    </location>
</feature>
<gene>
    <name evidence="5" type="ORF">GQ43DRAFT_436463</name>
</gene>
<dbReference type="InterPro" id="IPR052462">
    <property type="entry name" value="SLIRP/GR-RBP-like"/>
</dbReference>
<feature type="region of interest" description="Disordered" evidence="3">
    <location>
        <begin position="39"/>
        <end position="60"/>
    </location>
</feature>
<feature type="region of interest" description="Disordered" evidence="3">
    <location>
        <begin position="207"/>
        <end position="235"/>
    </location>
</feature>
<dbReference type="OrthoDB" id="3799856at2759"/>
<protein>
    <recommendedName>
        <fullName evidence="4">RRM domain-containing protein</fullName>
    </recommendedName>
</protein>
<dbReference type="Pfam" id="PF00076">
    <property type="entry name" value="RRM_1"/>
    <property type="match status" value="1"/>
</dbReference>
<dbReference type="CDD" id="cd00084">
    <property type="entry name" value="HMG-box_SF"/>
    <property type="match status" value="1"/>
</dbReference>
<dbReference type="InterPro" id="IPR035979">
    <property type="entry name" value="RBD_domain_sf"/>
</dbReference>
<comment type="caution">
    <text evidence="5">The sequence shown here is derived from an EMBL/GenBank/DDBJ whole genome shotgun (WGS) entry which is preliminary data.</text>
</comment>
<feature type="compositionally biased region" description="Basic and acidic residues" evidence="3">
    <location>
        <begin position="464"/>
        <end position="483"/>
    </location>
</feature>
<dbReference type="SUPFAM" id="SSF54928">
    <property type="entry name" value="RNA-binding domain, RBD"/>
    <property type="match status" value="1"/>
</dbReference>
<name>A0A9P4JVW5_9PLEO</name>
<evidence type="ECO:0000313" key="5">
    <source>
        <dbReference type="EMBL" id="KAF2206040.1"/>
    </source>
</evidence>
<keyword evidence="1 2" id="KW-0694">RNA-binding</keyword>
<dbReference type="InterPro" id="IPR000504">
    <property type="entry name" value="RRM_dom"/>
</dbReference>